<dbReference type="AlphaFoldDB" id="A0A1E7FCD6"/>
<protein>
    <submittedName>
        <fullName evidence="2">Cytidine deaminase-like protein</fullName>
    </submittedName>
</protein>
<dbReference type="Gene3D" id="3.40.140.10">
    <property type="entry name" value="Cytidine Deaminase, domain 2"/>
    <property type="match status" value="1"/>
</dbReference>
<dbReference type="OrthoDB" id="408702at2759"/>
<organism evidence="2 3">
    <name type="scientific">Fragilariopsis cylindrus CCMP1102</name>
    <dbReference type="NCBI Taxonomy" id="635003"/>
    <lineage>
        <taxon>Eukaryota</taxon>
        <taxon>Sar</taxon>
        <taxon>Stramenopiles</taxon>
        <taxon>Ochrophyta</taxon>
        <taxon>Bacillariophyta</taxon>
        <taxon>Bacillariophyceae</taxon>
        <taxon>Bacillariophycidae</taxon>
        <taxon>Bacillariales</taxon>
        <taxon>Bacillariaceae</taxon>
        <taxon>Fragilariopsis</taxon>
    </lineage>
</organism>
<dbReference type="EMBL" id="KV784359">
    <property type="protein sequence ID" value="OEU15794.1"/>
    <property type="molecule type" value="Genomic_DNA"/>
</dbReference>
<dbReference type="Pfam" id="PF00383">
    <property type="entry name" value="dCMP_cyt_deam_1"/>
    <property type="match status" value="1"/>
</dbReference>
<accession>A0A1E7FCD6</accession>
<evidence type="ECO:0000313" key="2">
    <source>
        <dbReference type="EMBL" id="OEU15794.1"/>
    </source>
</evidence>
<proteinExistence type="predicted"/>
<evidence type="ECO:0000259" key="1">
    <source>
        <dbReference type="PROSITE" id="PS51747"/>
    </source>
</evidence>
<reference evidence="2 3" key="1">
    <citation type="submission" date="2016-09" db="EMBL/GenBank/DDBJ databases">
        <title>Extensive genetic diversity and differential bi-allelic expression allows diatom success in the polar Southern Ocean.</title>
        <authorList>
            <consortium name="DOE Joint Genome Institute"/>
            <person name="Mock T."/>
            <person name="Otillar R.P."/>
            <person name="Strauss J."/>
            <person name="Dupont C."/>
            <person name="Frickenhaus S."/>
            <person name="Maumus F."/>
            <person name="Mcmullan M."/>
            <person name="Sanges R."/>
            <person name="Schmutz J."/>
            <person name="Toseland A."/>
            <person name="Valas R."/>
            <person name="Veluchamy A."/>
            <person name="Ward B.J."/>
            <person name="Allen A."/>
            <person name="Barry K."/>
            <person name="Falciatore A."/>
            <person name="Ferrante M."/>
            <person name="Fortunato A.E."/>
            <person name="Gloeckner G."/>
            <person name="Gruber A."/>
            <person name="Hipkin R."/>
            <person name="Janech M."/>
            <person name="Kroth P."/>
            <person name="Leese F."/>
            <person name="Lindquist E."/>
            <person name="Lyon B.R."/>
            <person name="Martin J."/>
            <person name="Mayer C."/>
            <person name="Parker M."/>
            <person name="Quesneville H."/>
            <person name="Raymond J."/>
            <person name="Uhlig C."/>
            <person name="Valentin K.U."/>
            <person name="Worden A.Z."/>
            <person name="Armbrust E.V."/>
            <person name="Bowler C."/>
            <person name="Green B."/>
            <person name="Moulton V."/>
            <person name="Van Oosterhout C."/>
            <person name="Grigoriev I."/>
        </authorList>
    </citation>
    <scope>NUCLEOTIDE SEQUENCE [LARGE SCALE GENOMIC DNA]</scope>
    <source>
        <strain evidence="2 3">CCMP1102</strain>
    </source>
</reference>
<evidence type="ECO:0000313" key="3">
    <source>
        <dbReference type="Proteomes" id="UP000095751"/>
    </source>
</evidence>
<dbReference type="PROSITE" id="PS51747">
    <property type="entry name" value="CYT_DCMP_DEAMINASES_2"/>
    <property type="match status" value="1"/>
</dbReference>
<dbReference type="SUPFAM" id="SSF53927">
    <property type="entry name" value="Cytidine deaminase-like"/>
    <property type="match status" value="1"/>
</dbReference>
<dbReference type="InParanoid" id="A0A1E7FCD6"/>
<keyword evidence="3" id="KW-1185">Reference proteome</keyword>
<dbReference type="GO" id="GO:0006152">
    <property type="term" value="P:purine nucleoside catabolic process"/>
    <property type="evidence" value="ECO:0007669"/>
    <property type="project" value="TreeGrafter"/>
</dbReference>
<dbReference type="InterPro" id="IPR002125">
    <property type="entry name" value="CMP_dCMP_dom"/>
</dbReference>
<dbReference type="Proteomes" id="UP000095751">
    <property type="component" value="Unassembled WGS sequence"/>
</dbReference>
<dbReference type="KEGG" id="fcy:FRACYDRAFT_170468"/>
<name>A0A1E7FCD6_9STRA</name>
<gene>
    <name evidence="2" type="ORF">FRACYDRAFT_170468</name>
</gene>
<dbReference type="CDD" id="cd01285">
    <property type="entry name" value="nucleoside_deaminase"/>
    <property type="match status" value="1"/>
</dbReference>
<dbReference type="InterPro" id="IPR016193">
    <property type="entry name" value="Cytidine_deaminase-like"/>
</dbReference>
<dbReference type="PANTHER" id="PTHR11079:SF161">
    <property type="entry name" value="CMP_DCMP-TYPE DEAMINASE DOMAIN-CONTAINING PROTEIN"/>
    <property type="match status" value="1"/>
</dbReference>
<sequence length="164" mass="17868">MMKVAIALSEKNSLIEKTGGPFGTAIFEVDTETGKCKLFSIGINQVVPLGNSTLHGEMTAIQFGQKKLNSYTFGINKPSGKEYHLYTSCEPCCQCLGGTLWSGVTKLVCAARKEDAEMIGFKEGPVFKESYEALESAGVKVVRNILREEGARVLKQYGEIGVIY</sequence>
<dbReference type="GO" id="GO:0047974">
    <property type="term" value="F:guanosine deaminase activity"/>
    <property type="evidence" value="ECO:0007669"/>
    <property type="project" value="TreeGrafter"/>
</dbReference>
<dbReference type="PANTHER" id="PTHR11079">
    <property type="entry name" value="CYTOSINE DEAMINASE FAMILY MEMBER"/>
    <property type="match status" value="1"/>
</dbReference>
<feature type="domain" description="CMP/dCMP-type deaminase" evidence="1">
    <location>
        <begin position="1"/>
        <end position="134"/>
    </location>
</feature>